<dbReference type="EMBL" id="BSQG01000005">
    <property type="protein sequence ID" value="GLU49032.1"/>
    <property type="molecule type" value="Genomic_DNA"/>
</dbReference>
<dbReference type="PANTHER" id="PTHR45436">
    <property type="entry name" value="SENSOR HISTIDINE KINASE YKOH"/>
    <property type="match status" value="1"/>
</dbReference>
<dbReference type="Gene3D" id="1.10.287.130">
    <property type="match status" value="1"/>
</dbReference>
<dbReference type="Pfam" id="PF00512">
    <property type="entry name" value="HisKA"/>
    <property type="match status" value="1"/>
</dbReference>
<keyword evidence="6 12" id="KW-0812">Transmembrane</keyword>
<dbReference type="InterPro" id="IPR003660">
    <property type="entry name" value="HAMP_dom"/>
</dbReference>
<evidence type="ECO:0000256" key="11">
    <source>
        <dbReference type="SAM" id="MobiDB-lite"/>
    </source>
</evidence>
<feature type="transmembrane region" description="Helical" evidence="12">
    <location>
        <begin position="82"/>
        <end position="103"/>
    </location>
</feature>
<dbReference type="InterPro" id="IPR003661">
    <property type="entry name" value="HisK_dim/P_dom"/>
</dbReference>
<dbReference type="InterPro" id="IPR004358">
    <property type="entry name" value="Sig_transdc_His_kin-like_C"/>
</dbReference>
<dbReference type="SMART" id="SM00304">
    <property type="entry name" value="HAMP"/>
    <property type="match status" value="1"/>
</dbReference>
<dbReference type="PROSITE" id="PS50109">
    <property type="entry name" value="HIS_KIN"/>
    <property type="match status" value="1"/>
</dbReference>
<evidence type="ECO:0000256" key="10">
    <source>
        <dbReference type="ARBA" id="ARBA00023136"/>
    </source>
</evidence>
<evidence type="ECO:0000256" key="8">
    <source>
        <dbReference type="ARBA" id="ARBA00022989"/>
    </source>
</evidence>
<dbReference type="PROSITE" id="PS50885">
    <property type="entry name" value="HAMP"/>
    <property type="match status" value="1"/>
</dbReference>
<evidence type="ECO:0000256" key="6">
    <source>
        <dbReference type="ARBA" id="ARBA00022692"/>
    </source>
</evidence>
<keyword evidence="8 12" id="KW-1133">Transmembrane helix</keyword>
<dbReference type="SMART" id="SM00387">
    <property type="entry name" value="HATPase_c"/>
    <property type="match status" value="1"/>
</dbReference>
<keyword evidence="10 12" id="KW-0472">Membrane</keyword>
<feature type="region of interest" description="Disordered" evidence="11">
    <location>
        <begin position="1"/>
        <end position="59"/>
    </location>
</feature>
<keyword evidence="5" id="KW-0808">Transferase</keyword>
<dbReference type="InterPro" id="IPR003594">
    <property type="entry name" value="HATPase_dom"/>
</dbReference>
<feature type="domain" description="Histidine kinase" evidence="13">
    <location>
        <begin position="226"/>
        <end position="439"/>
    </location>
</feature>
<dbReference type="RefSeq" id="WP_285760487.1">
    <property type="nucleotide sequence ID" value="NZ_BSQG01000005.1"/>
</dbReference>
<organism evidence="15 16">
    <name type="scientific">Nocardiopsis ansamitocini</name>
    <dbReference type="NCBI Taxonomy" id="1670832"/>
    <lineage>
        <taxon>Bacteria</taxon>
        <taxon>Bacillati</taxon>
        <taxon>Actinomycetota</taxon>
        <taxon>Actinomycetes</taxon>
        <taxon>Streptosporangiales</taxon>
        <taxon>Nocardiopsidaceae</taxon>
        <taxon>Nocardiopsis</taxon>
    </lineage>
</organism>
<keyword evidence="9" id="KW-0902">Two-component regulatory system</keyword>
<dbReference type="SMART" id="SM00388">
    <property type="entry name" value="HisKA"/>
    <property type="match status" value="1"/>
</dbReference>
<evidence type="ECO:0000313" key="16">
    <source>
        <dbReference type="Proteomes" id="UP001165092"/>
    </source>
</evidence>
<evidence type="ECO:0000259" key="13">
    <source>
        <dbReference type="PROSITE" id="PS50109"/>
    </source>
</evidence>
<dbReference type="InterPro" id="IPR050428">
    <property type="entry name" value="TCS_sensor_his_kinase"/>
</dbReference>
<evidence type="ECO:0000256" key="1">
    <source>
        <dbReference type="ARBA" id="ARBA00000085"/>
    </source>
</evidence>
<dbReference type="SUPFAM" id="SSF55874">
    <property type="entry name" value="ATPase domain of HSP90 chaperone/DNA topoisomerase II/histidine kinase"/>
    <property type="match status" value="1"/>
</dbReference>
<dbReference type="GO" id="GO:0005886">
    <property type="term" value="C:plasma membrane"/>
    <property type="evidence" value="ECO:0007669"/>
    <property type="project" value="UniProtKB-SubCell"/>
</dbReference>
<dbReference type="CDD" id="cd06225">
    <property type="entry name" value="HAMP"/>
    <property type="match status" value="1"/>
</dbReference>
<accession>A0A9W6P8K5</accession>
<evidence type="ECO:0000256" key="12">
    <source>
        <dbReference type="SAM" id="Phobius"/>
    </source>
</evidence>
<keyword evidence="16" id="KW-1185">Reference proteome</keyword>
<evidence type="ECO:0000256" key="7">
    <source>
        <dbReference type="ARBA" id="ARBA00022777"/>
    </source>
</evidence>
<dbReference type="PANTHER" id="PTHR45436:SF5">
    <property type="entry name" value="SENSOR HISTIDINE KINASE TRCS"/>
    <property type="match status" value="1"/>
</dbReference>
<dbReference type="InterPro" id="IPR036097">
    <property type="entry name" value="HisK_dim/P_sf"/>
</dbReference>
<sequence>MSSTEPTGAGRTAPNKGEREPAFAPAPVPLGEVAPTPPGETGTWRRLTQPAKAQDPRIDADGAVRRGSHFADNISLRMRLTLIYGMLFFAAGSLLVLLNYVVLVSVLDNPNFSVKVGDYNLDPMIAQGIKDDLIDGIANQVTRFSVIALVLVGILAVALGYAVAGRALSPLHKITRTARRLSERSLHERIAMSGPDDEIRELSDTFDAMLERLDRAFDGQRRFVANASHELRTPLAINRTLLEVALADPEASADLRTIARTLLETNSRHERLIDGLLFLAKSDRELNVRAVVDLGEVSATVLSQLSHDIESSGLKVRTDLRDAPVTGDPVLLERLVGNLVENALRYNVEGGEITVRSGINEGAPAMQVENSGPVIPVYEIEGLFEPFRRGSGDRVRSKKSAGLGLSIVRSVVRAHGGAVSAWPRVGGGLVVTVRFPVFRRRLDAESGG</sequence>
<proteinExistence type="predicted"/>
<dbReference type="Gene3D" id="6.10.340.10">
    <property type="match status" value="1"/>
</dbReference>
<name>A0A9W6P8K5_9ACTN</name>
<dbReference type="Pfam" id="PF00672">
    <property type="entry name" value="HAMP"/>
    <property type="match status" value="1"/>
</dbReference>
<reference evidence="15" key="1">
    <citation type="submission" date="2023-02" db="EMBL/GenBank/DDBJ databases">
        <title>Nocardiopsis ansamitocini NBRC 112285.</title>
        <authorList>
            <person name="Ichikawa N."/>
            <person name="Sato H."/>
            <person name="Tonouchi N."/>
        </authorList>
    </citation>
    <scope>NUCLEOTIDE SEQUENCE</scope>
    <source>
        <strain evidence="15">NBRC 112285</strain>
    </source>
</reference>
<dbReference type="CDD" id="cd00075">
    <property type="entry name" value="HATPase"/>
    <property type="match status" value="1"/>
</dbReference>
<gene>
    <name evidence="15" type="primary">cutS</name>
    <name evidence="15" type="ORF">Nans01_33830</name>
</gene>
<evidence type="ECO:0000256" key="9">
    <source>
        <dbReference type="ARBA" id="ARBA00023012"/>
    </source>
</evidence>
<dbReference type="InterPro" id="IPR005467">
    <property type="entry name" value="His_kinase_dom"/>
</dbReference>
<evidence type="ECO:0000313" key="15">
    <source>
        <dbReference type="EMBL" id="GLU49032.1"/>
    </source>
</evidence>
<comment type="catalytic activity">
    <reaction evidence="1">
        <text>ATP + protein L-histidine = ADP + protein N-phospho-L-histidine.</text>
        <dbReference type="EC" id="2.7.13.3"/>
    </reaction>
</comment>
<keyword evidence="7" id="KW-0418">Kinase</keyword>
<dbReference type="InterPro" id="IPR036890">
    <property type="entry name" value="HATPase_C_sf"/>
</dbReference>
<protein>
    <recommendedName>
        <fullName evidence="3">histidine kinase</fullName>
        <ecNumber evidence="3">2.7.13.3</ecNumber>
    </recommendedName>
</protein>
<dbReference type="GO" id="GO:0000155">
    <property type="term" value="F:phosphorelay sensor kinase activity"/>
    <property type="evidence" value="ECO:0007669"/>
    <property type="project" value="InterPro"/>
</dbReference>
<evidence type="ECO:0000256" key="4">
    <source>
        <dbReference type="ARBA" id="ARBA00022553"/>
    </source>
</evidence>
<keyword evidence="4" id="KW-0597">Phosphoprotein</keyword>
<dbReference type="Pfam" id="PF02518">
    <property type="entry name" value="HATPase_c"/>
    <property type="match status" value="1"/>
</dbReference>
<dbReference type="CDD" id="cd00082">
    <property type="entry name" value="HisKA"/>
    <property type="match status" value="1"/>
</dbReference>
<comment type="caution">
    <text evidence="15">The sequence shown here is derived from an EMBL/GenBank/DDBJ whole genome shotgun (WGS) entry which is preliminary data.</text>
</comment>
<dbReference type="SUPFAM" id="SSF158472">
    <property type="entry name" value="HAMP domain-like"/>
    <property type="match status" value="1"/>
</dbReference>
<evidence type="ECO:0000256" key="2">
    <source>
        <dbReference type="ARBA" id="ARBA00004236"/>
    </source>
</evidence>
<evidence type="ECO:0000256" key="3">
    <source>
        <dbReference type="ARBA" id="ARBA00012438"/>
    </source>
</evidence>
<comment type="subcellular location">
    <subcellularLocation>
        <location evidence="2">Cell membrane</location>
    </subcellularLocation>
</comment>
<evidence type="ECO:0000256" key="5">
    <source>
        <dbReference type="ARBA" id="ARBA00022679"/>
    </source>
</evidence>
<feature type="domain" description="HAMP" evidence="14">
    <location>
        <begin position="165"/>
        <end position="218"/>
    </location>
</feature>
<dbReference type="EC" id="2.7.13.3" evidence="3"/>
<dbReference type="AlphaFoldDB" id="A0A9W6P8K5"/>
<dbReference type="SUPFAM" id="SSF47384">
    <property type="entry name" value="Homodimeric domain of signal transducing histidine kinase"/>
    <property type="match status" value="1"/>
</dbReference>
<dbReference type="PRINTS" id="PR00344">
    <property type="entry name" value="BCTRLSENSOR"/>
</dbReference>
<dbReference type="Gene3D" id="3.30.565.10">
    <property type="entry name" value="Histidine kinase-like ATPase, C-terminal domain"/>
    <property type="match status" value="1"/>
</dbReference>
<evidence type="ECO:0000259" key="14">
    <source>
        <dbReference type="PROSITE" id="PS50885"/>
    </source>
</evidence>
<dbReference type="Proteomes" id="UP001165092">
    <property type="component" value="Unassembled WGS sequence"/>
</dbReference>
<feature type="transmembrane region" description="Helical" evidence="12">
    <location>
        <begin position="144"/>
        <end position="164"/>
    </location>
</feature>